<evidence type="ECO:0000313" key="1">
    <source>
        <dbReference type="EMBL" id="BDI16128.1"/>
    </source>
</evidence>
<sequence>MAYFTLFTHKLLPKIEPMNLSINGIATATLALLLNYSANPAFALPQKINHPITVAKLQPLEDRLIVPGERVSPITRTTTKQDLVKLFGASHLVDKTISGAEGMGSFAATQVNLNQGRTLLVVWSDNTRTKPLDVRNLGSAWKTREGIGVGTPLSELRKKLGDFKLYGLAWDYGGTILLDSSKLSHYQGKLILRVDTAPNASEKFPNDYQSVSGDATFSSSNPHWKPLGIRLAEIIVVLNPSE</sequence>
<reference evidence="1" key="1">
    <citation type="submission" date="2022-04" db="EMBL/GenBank/DDBJ databases">
        <title>Complete genome sequence of a cyanobacterium, Nostoc sp. SO-36, isolated in Antarctica.</title>
        <authorList>
            <person name="Kanesaki Y."/>
            <person name="Effendi D."/>
            <person name="Sakamoto T."/>
            <person name="Ohtani S."/>
            <person name="Awai K."/>
        </authorList>
    </citation>
    <scope>NUCLEOTIDE SEQUENCE</scope>
    <source>
        <strain evidence="1">SO-36</strain>
    </source>
</reference>
<keyword evidence="2" id="KW-1185">Reference proteome</keyword>
<name>A0ABN6Q467_NOSCO</name>
<proteinExistence type="predicted"/>
<organism evidence="1 2">
    <name type="scientific">Nostoc cf. commune SO-36</name>
    <dbReference type="NCBI Taxonomy" id="449208"/>
    <lineage>
        <taxon>Bacteria</taxon>
        <taxon>Bacillati</taxon>
        <taxon>Cyanobacteriota</taxon>
        <taxon>Cyanophyceae</taxon>
        <taxon>Nostocales</taxon>
        <taxon>Nostocaceae</taxon>
        <taxon>Nostoc</taxon>
    </lineage>
</organism>
<accession>A0ABN6Q467</accession>
<gene>
    <name evidence="1" type="ORF">ANSO36C_19300</name>
</gene>
<dbReference type="EMBL" id="AP025732">
    <property type="protein sequence ID" value="BDI16128.1"/>
    <property type="molecule type" value="Genomic_DNA"/>
</dbReference>
<evidence type="ECO:0000313" key="2">
    <source>
        <dbReference type="Proteomes" id="UP001055453"/>
    </source>
</evidence>
<dbReference type="Proteomes" id="UP001055453">
    <property type="component" value="Chromosome"/>
</dbReference>
<protein>
    <submittedName>
        <fullName evidence="1">Uncharacterized protein</fullName>
    </submittedName>
</protein>